<sequence>MPHEYHEYDNTPPELVLERVKDATIIIVTRVHLTSEVVSQCPNLQFIAVMGIGYNTIDITECRKHNIAVSNCPASSSEAVAEHAFALYYAAKRRIVDMHLMTLKAEEWPVKSSVFGMYPHLPRVARHETMGIIGYGALGKHIEKIAKALSMTVLIADRKSVASLRPGRTSFVDTLQKSTVLMIGCPLDETSRDMIGEGELKMMQPTASLINVARGGVVNEKALVKALKEGTIANAATDVFEIEPATSANPLISETPPNLTLSPHIAWYADASLENLQRIVKENIEGFVRGEPVNLVTLSP</sequence>
<evidence type="ECO:0000256" key="4">
    <source>
        <dbReference type="RuleBase" id="RU003719"/>
    </source>
</evidence>
<comment type="similarity">
    <text evidence="1 4">Belongs to the D-isomer specific 2-hydroxyacid dehydrogenase family.</text>
</comment>
<gene>
    <name evidence="7" type="ORF">K444DRAFT_670723</name>
</gene>
<dbReference type="EMBL" id="KZ613919">
    <property type="protein sequence ID" value="PMD49930.1"/>
    <property type="molecule type" value="Genomic_DNA"/>
</dbReference>
<evidence type="ECO:0000256" key="2">
    <source>
        <dbReference type="ARBA" id="ARBA00023002"/>
    </source>
</evidence>
<dbReference type="SUPFAM" id="SSF52283">
    <property type="entry name" value="Formate/glycerate dehydrogenase catalytic domain-like"/>
    <property type="match status" value="1"/>
</dbReference>
<dbReference type="GeneID" id="36595736"/>
<dbReference type="Proteomes" id="UP000235371">
    <property type="component" value="Unassembled WGS sequence"/>
</dbReference>
<feature type="domain" description="D-isomer specific 2-hydroxyacid dehydrogenase NAD-binding" evidence="6">
    <location>
        <begin position="86"/>
        <end position="266"/>
    </location>
</feature>
<proteinExistence type="inferred from homology"/>
<evidence type="ECO:0000256" key="3">
    <source>
        <dbReference type="ARBA" id="ARBA00023027"/>
    </source>
</evidence>
<dbReference type="InterPro" id="IPR050418">
    <property type="entry name" value="D-iso_2-hydroxyacid_DH_PdxB"/>
</dbReference>
<dbReference type="Gene3D" id="3.40.50.720">
    <property type="entry name" value="NAD(P)-binding Rossmann-like Domain"/>
    <property type="match status" value="2"/>
</dbReference>
<dbReference type="PANTHER" id="PTHR43761">
    <property type="entry name" value="D-ISOMER SPECIFIC 2-HYDROXYACID DEHYDROGENASE FAMILY PROTEIN (AFU_ORTHOLOGUE AFUA_1G13630)"/>
    <property type="match status" value="1"/>
</dbReference>
<feature type="domain" description="D-isomer specific 2-hydroxyacid dehydrogenase catalytic" evidence="5">
    <location>
        <begin position="7"/>
        <end position="294"/>
    </location>
</feature>
<evidence type="ECO:0008006" key="9">
    <source>
        <dbReference type="Google" id="ProtNLM"/>
    </source>
</evidence>
<dbReference type="InParanoid" id="A0A2J6SGS0"/>
<accession>A0A2J6SGS0</accession>
<reference evidence="7 8" key="1">
    <citation type="submission" date="2016-04" db="EMBL/GenBank/DDBJ databases">
        <title>A degradative enzymes factory behind the ericoid mycorrhizal symbiosis.</title>
        <authorList>
            <consortium name="DOE Joint Genome Institute"/>
            <person name="Martino E."/>
            <person name="Morin E."/>
            <person name="Grelet G."/>
            <person name="Kuo A."/>
            <person name="Kohler A."/>
            <person name="Daghino S."/>
            <person name="Barry K."/>
            <person name="Choi C."/>
            <person name="Cichocki N."/>
            <person name="Clum A."/>
            <person name="Copeland A."/>
            <person name="Hainaut M."/>
            <person name="Haridas S."/>
            <person name="Labutti K."/>
            <person name="Lindquist E."/>
            <person name="Lipzen A."/>
            <person name="Khouja H.-R."/>
            <person name="Murat C."/>
            <person name="Ohm R."/>
            <person name="Olson A."/>
            <person name="Spatafora J."/>
            <person name="Veneault-Fourrey C."/>
            <person name="Henrissat B."/>
            <person name="Grigoriev I."/>
            <person name="Martin F."/>
            <person name="Perotto S."/>
        </authorList>
    </citation>
    <scope>NUCLEOTIDE SEQUENCE [LARGE SCALE GENOMIC DNA]</scope>
    <source>
        <strain evidence="7 8">E</strain>
    </source>
</reference>
<dbReference type="Pfam" id="PF00389">
    <property type="entry name" value="2-Hacid_dh"/>
    <property type="match status" value="1"/>
</dbReference>
<dbReference type="RefSeq" id="XP_024726834.1">
    <property type="nucleotide sequence ID" value="XM_024887660.1"/>
</dbReference>
<dbReference type="PANTHER" id="PTHR43761:SF1">
    <property type="entry name" value="D-ISOMER SPECIFIC 2-HYDROXYACID DEHYDROGENASE CATALYTIC DOMAIN-CONTAINING PROTEIN-RELATED"/>
    <property type="match status" value="1"/>
</dbReference>
<dbReference type="Pfam" id="PF02826">
    <property type="entry name" value="2-Hacid_dh_C"/>
    <property type="match status" value="1"/>
</dbReference>
<keyword evidence="8" id="KW-1185">Reference proteome</keyword>
<dbReference type="AlphaFoldDB" id="A0A2J6SGS0"/>
<dbReference type="OrthoDB" id="298012at2759"/>
<dbReference type="SUPFAM" id="SSF51735">
    <property type="entry name" value="NAD(P)-binding Rossmann-fold domains"/>
    <property type="match status" value="1"/>
</dbReference>
<keyword evidence="3" id="KW-0520">NAD</keyword>
<evidence type="ECO:0000259" key="6">
    <source>
        <dbReference type="Pfam" id="PF02826"/>
    </source>
</evidence>
<protein>
    <recommendedName>
        <fullName evidence="9">Glycerate dehydrogenase</fullName>
    </recommendedName>
</protein>
<evidence type="ECO:0000259" key="5">
    <source>
        <dbReference type="Pfam" id="PF00389"/>
    </source>
</evidence>
<keyword evidence="2 4" id="KW-0560">Oxidoreductase</keyword>
<name>A0A2J6SGS0_9HELO</name>
<evidence type="ECO:0000313" key="7">
    <source>
        <dbReference type="EMBL" id="PMD49930.1"/>
    </source>
</evidence>
<dbReference type="InterPro" id="IPR036291">
    <property type="entry name" value="NAD(P)-bd_dom_sf"/>
</dbReference>
<evidence type="ECO:0000256" key="1">
    <source>
        <dbReference type="ARBA" id="ARBA00005854"/>
    </source>
</evidence>
<dbReference type="InterPro" id="IPR006139">
    <property type="entry name" value="D-isomer_2_OHA_DH_cat_dom"/>
</dbReference>
<dbReference type="GO" id="GO:0051287">
    <property type="term" value="F:NAD binding"/>
    <property type="evidence" value="ECO:0007669"/>
    <property type="project" value="InterPro"/>
</dbReference>
<dbReference type="STRING" id="1095630.A0A2J6SGS0"/>
<evidence type="ECO:0000313" key="8">
    <source>
        <dbReference type="Proteomes" id="UP000235371"/>
    </source>
</evidence>
<organism evidence="7 8">
    <name type="scientific">Hyaloscypha bicolor E</name>
    <dbReference type="NCBI Taxonomy" id="1095630"/>
    <lineage>
        <taxon>Eukaryota</taxon>
        <taxon>Fungi</taxon>
        <taxon>Dikarya</taxon>
        <taxon>Ascomycota</taxon>
        <taxon>Pezizomycotina</taxon>
        <taxon>Leotiomycetes</taxon>
        <taxon>Helotiales</taxon>
        <taxon>Hyaloscyphaceae</taxon>
        <taxon>Hyaloscypha</taxon>
        <taxon>Hyaloscypha bicolor</taxon>
    </lineage>
</organism>
<dbReference type="InterPro" id="IPR006140">
    <property type="entry name" value="D-isomer_DH_NAD-bd"/>
</dbReference>
<dbReference type="GO" id="GO:0016616">
    <property type="term" value="F:oxidoreductase activity, acting on the CH-OH group of donors, NAD or NADP as acceptor"/>
    <property type="evidence" value="ECO:0007669"/>
    <property type="project" value="InterPro"/>
</dbReference>